<evidence type="ECO:0000256" key="1">
    <source>
        <dbReference type="SAM" id="SignalP"/>
    </source>
</evidence>
<dbReference type="HOGENOM" id="CLU_158726_0_0_1"/>
<evidence type="ECO:0000313" key="3">
    <source>
        <dbReference type="Proteomes" id="UP000007875"/>
    </source>
</evidence>
<evidence type="ECO:0008006" key="4">
    <source>
        <dbReference type="Google" id="ProtNLM"/>
    </source>
</evidence>
<accession>H2YHR3</accession>
<organism evidence="2 3">
    <name type="scientific">Ciona savignyi</name>
    <name type="common">Pacific transparent sea squirt</name>
    <dbReference type="NCBI Taxonomy" id="51511"/>
    <lineage>
        <taxon>Eukaryota</taxon>
        <taxon>Metazoa</taxon>
        <taxon>Chordata</taxon>
        <taxon>Tunicata</taxon>
        <taxon>Ascidiacea</taxon>
        <taxon>Phlebobranchia</taxon>
        <taxon>Cionidae</taxon>
        <taxon>Ciona</taxon>
    </lineage>
</organism>
<dbReference type="eggNOG" id="KOG1216">
    <property type="taxonomic scope" value="Eukaryota"/>
</dbReference>
<protein>
    <recommendedName>
        <fullName evidence="4">UPAR/Ly6 domain-containing protein</fullName>
    </recommendedName>
</protein>
<dbReference type="Proteomes" id="UP000007875">
    <property type="component" value="Unassembled WGS sequence"/>
</dbReference>
<reference evidence="2" key="2">
    <citation type="submission" date="2025-08" db="UniProtKB">
        <authorList>
            <consortium name="Ensembl"/>
        </authorList>
    </citation>
    <scope>IDENTIFICATION</scope>
</reference>
<evidence type="ECO:0000313" key="2">
    <source>
        <dbReference type="Ensembl" id="ENSCSAVP00000004862.1"/>
    </source>
</evidence>
<dbReference type="Ensembl" id="ENSCSAVT00000004930.1">
    <property type="protein sequence ID" value="ENSCSAVP00000004862.1"/>
    <property type="gene ID" value="ENSCSAVG00000002895.1"/>
</dbReference>
<feature type="signal peptide" evidence="1">
    <location>
        <begin position="1"/>
        <end position="21"/>
    </location>
</feature>
<dbReference type="InParanoid" id="H2YHR3"/>
<dbReference type="GeneTree" id="ENSGT00940000169298"/>
<keyword evidence="3" id="KW-1185">Reference proteome</keyword>
<sequence length="133" mass="14522">MIMKLLFFCVALCLHLAVVNSEGQCYEGLSVDGVGNMTLVSCDFTMESCMTKIELNQGLTILTRQCLQTKACGSHTTNNEQQCYSDDAVSKEVQLCYFCCNDANLCNDFATIPPQPIQPTEEATTPPPATPLP</sequence>
<reference evidence="3" key="1">
    <citation type="submission" date="2003-08" db="EMBL/GenBank/DDBJ databases">
        <authorList>
            <person name="Birren B."/>
            <person name="Nusbaum C."/>
            <person name="Abebe A."/>
            <person name="Abouelleil A."/>
            <person name="Adekoya E."/>
            <person name="Ait-zahra M."/>
            <person name="Allen N."/>
            <person name="Allen T."/>
            <person name="An P."/>
            <person name="Anderson M."/>
            <person name="Anderson S."/>
            <person name="Arachchi H."/>
            <person name="Armbruster J."/>
            <person name="Bachantsang P."/>
            <person name="Baldwin J."/>
            <person name="Barry A."/>
            <person name="Bayul T."/>
            <person name="Blitshsteyn B."/>
            <person name="Bloom T."/>
            <person name="Blye J."/>
            <person name="Boguslavskiy L."/>
            <person name="Borowsky M."/>
            <person name="Boukhgalter B."/>
            <person name="Brunache A."/>
            <person name="Butler J."/>
            <person name="Calixte N."/>
            <person name="Calvo S."/>
            <person name="Camarata J."/>
            <person name="Campo K."/>
            <person name="Chang J."/>
            <person name="Cheshatsang Y."/>
            <person name="Citroen M."/>
            <person name="Collymore A."/>
            <person name="Considine T."/>
            <person name="Cook A."/>
            <person name="Cooke P."/>
            <person name="Corum B."/>
            <person name="Cuomo C."/>
            <person name="David R."/>
            <person name="Dawoe T."/>
            <person name="Degray S."/>
            <person name="Dodge S."/>
            <person name="Dooley K."/>
            <person name="Dorje P."/>
            <person name="Dorjee K."/>
            <person name="Dorris L."/>
            <person name="Duffey N."/>
            <person name="Dupes A."/>
            <person name="Elkins T."/>
            <person name="Engels R."/>
            <person name="Erickson J."/>
            <person name="Farina A."/>
            <person name="Faro S."/>
            <person name="Ferreira P."/>
            <person name="Fischer H."/>
            <person name="Fitzgerald M."/>
            <person name="Foley K."/>
            <person name="Gage D."/>
            <person name="Galagan J."/>
            <person name="Gearin G."/>
            <person name="Gnerre S."/>
            <person name="Gnirke A."/>
            <person name="Goyette A."/>
            <person name="Graham J."/>
            <person name="Grandbois E."/>
            <person name="Gyaltsen K."/>
            <person name="Hafez N."/>
            <person name="Hagopian D."/>
            <person name="Hagos B."/>
            <person name="Hall J."/>
            <person name="Hatcher B."/>
            <person name="Heller A."/>
            <person name="Higgins H."/>
            <person name="Honan T."/>
            <person name="Horn A."/>
            <person name="Houde N."/>
            <person name="Hughes L."/>
            <person name="Hulme W."/>
            <person name="Husby E."/>
            <person name="Iliev I."/>
            <person name="Jaffe D."/>
            <person name="Jones C."/>
            <person name="Kamal M."/>
            <person name="Kamat A."/>
            <person name="Kamvysselis M."/>
            <person name="Karlsson E."/>
            <person name="Kells C."/>
            <person name="Kieu A."/>
            <person name="Kisner P."/>
            <person name="Kodira C."/>
            <person name="Kulbokas E."/>
            <person name="Labutti K."/>
            <person name="Lama D."/>
            <person name="Landers T."/>
            <person name="Leger J."/>
            <person name="Levine S."/>
            <person name="Lewis D."/>
            <person name="Lewis T."/>
            <person name="Lindblad-toh K."/>
            <person name="Liu X."/>
            <person name="Lokyitsang T."/>
            <person name="Lokyitsang Y."/>
            <person name="Lucien O."/>
            <person name="Lui A."/>
            <person name="Ma L.J."/>
            <person name="Mabbitt R."/>
            <person name="Macdonald J."/>
            <person name="Maclean C."/>
            <person name="Major J."/>
            <person name="Manning J."/>
            <person name="Marabella R."/>
            <person name="Maru K."/>
            <person name="Matthews C."/>
            <person name="Mauceli E."/>
            <person name="Mccarthy M."/>
            <person name="Mcdonough S."/>
            <person name="Mcghee T."/>
            <person name="Meldrim J."/>
            <person name="Meneus L."/>
            <person name="Mesirov J."/>
            <person name="Mihalev A."/>
            <person name="Mihova T."/>
            <person name="Mikkelsen T."/>
            <person name="Mlenga V."/>
            <person name="Moru K."/>
            <person name="Mozes J."/>
            <person name="Mulrain L."/>
            <person name="Munson G."/>
            <person name="Naylor J."/>
            <person name="Newes C."/>
            <person name="Nguyen C."/>
            <person name="Nguyen N."/>
            <person name="Nguyen T."/>
            <person name="Nicol R."/>
            <person name="Nielsen C."/>
            <person name="Nizzari M."/>
            <person name="Norbu C."/>
            <person name="Norbu N."/>
            <person name="O'donnell P."/>
            <person name="Okoawo O."/>
            <person name="O'leary S."/>
            <person name="Omotosho B."/>
            <person name="O'neill K."/>
            <person name="Osman S."/>
            <person name="Parker S."/>
            <person name="Perrin D."/>
            <person name="Phunkhang P."/>
            <person name="Piqani B."/>
            <person name="Purcell S."/>
            <person name="Rachupka T."/>
            <person name="Ramasamy U."/>
            <person name="Rameau R."/>
            <person name="Ray V."/>
            <person name="Raymond C."/>
            <person name="Retta R."/>
            <person name="Richardson S."/>
            <person name="Rise C."/>
            <person name="Rodriguez J."/>
            <person name="Rogers J."/>
            <person name="Rogov P."/>
            <person name="Rutman M."/>
            <person name="Schupbach R."/>
            <person name="Seaman C."/>
            <person name="Settipalli S."/>
            <person name="Sharpe T."/>
            <person name="Sheridan J."/>
            <person name="Sherpa N."/>
            <person name="Shi J."/>
            <person name="Smirnov S."/>
            <person name="Smith C."/>
            <person name="Sougnez C."/>
            <person name="Spencer B."/>
            <person name="Stalker J."/>
            <person name="Stange-thomann N."/>
            <person name="Stavropoulos S."/>
            <person name="Stetson K."/>
            <person name="Stone C."/>
            <person name="Stone S."/>
            <person name="Stubbs M."/>
            <person name="Talamas J."/>
            <person name="Tchuinga P."/>
            <person name="Tenzing P."/>
            <person name="Tesfaye S."/>
            <person name="Theodore J."/>
            <person name="Thoulutsang Y."/>
            <person name="Topham K."/>
            <person name="Towey S."/>
            <person name="Tsamla T."/>
            <person name="Tsomo N."/>
            <person name="Vallee D."/>
            <person name="Vassiliev H."/>
            <person name="Venkataraman V."/>
            <person name="Vinson J."/>
            <person name="Vo A."/>
            <person name="Wade C."/>
            <person name="Wang S."/>
            <person name="Wangchuk T."/>
            <person name="Wangdi T."/>
            <person name="Whittaker C."/>
            <person name="Wilkinson J."/>
            <person name="Wu Y."/>
            <person name="Wyman D."/>
            <person name="Yadav S."/>
            <person name="Yang S."/>
            <person name="Yang X."/>
            <person name="Yeager S."/>
            <person name="Yee E."/>
            <person name="Young G."/>
            <person name="Zainoun J."/>
            <person name="Zembeck L."/>
            <person name="Zimmer A."/>
            <person name="Zody M."/>
            <person name="Lander E."/>
        </authorList>
    </citation>
    <scope>NUCLEOTIDE SEQUENCE [LARGE SCALE GENOMIC DNA]</scope>
</reference>
<reference evidence="2" key="3">
    <citation type="submission" date="2025-09" db="UniProtKB">
        <authorList>
            <consortium name="Ensembl"/>
        </authorList>
    </citation>
    <scope>IDENTIFICATION</scope>
</reference>
<dbReference type="AlphaFoldDB" id="H2YHR3"/>
<keyword evidence="1" id="KW-0732">Signal</keyword>
<proteinExistence type="predicted"/>
<name>H2YHR3_CIOSA</name>
<feature type="chain" id="PRO_5003578594" description="UPAR/Ly6 domain-containing protein" evidence="1">
    <location>
        <begin position="22"/>
        <end position="133"/>
    </location>
</feature>